<dbReference type="InterPro" id="IPR053861">
    <property type="entry name" value="Phage_Mu_Gp45_N"/>
</dbReference>
<dbReference type="NCBIfam" id="TIGR01644">
    <property type="entry name" value="phage_P2_V"/>
    <property type="match status" value="1"/>
</dbReference>
<accession>A0ABY9M7U3</accession>
<dbReference type="Pfam" id="PF06890">
    <property type="entry name" value="Phage_Mu_Gp45"/>
    <property type="match status" value="1"/>
</dbReference>
<protein>
    <submittedName>
        <fullName evidence="2">Phage baseplate assembly protein V</fullName>
    </submittedName>
</protein>
<dbReference type="RefSeq" id="WP_306948762.1">
    <property type="nucleotide sequence ID" value="NZ_CP132976.1"/>
</dbReference>
<dbReference type="InterPro" id="IPR014462">
    <property type="entry name" value="Phage_Mu_Gp45"/>
</dbReference>
<reference evidence="2 3" key="1">
    <citation type="submission" date="2023-08" db="EMBL/GenBank/DDBJ databases">
        <title>Achromobacter seleniivolatilans sp. nov., isolated from seleniferous soil.</title>
        <authorList>
            <person name="Zhang S."/>
            <person name="Li K."/>
            <person name="Peng J."/>
            <person name="Zhao Q."/>
            <person name="Wang H."/>
            <person name="Guo Y."/>
        </authorList>
    </citation>
    <scope>NUCLEOTIDE SEQUENCE [LARGE SCALE GENOMIC DNA]</scope>
    <source>
        <strain evidence="2 3">R39</strain>
    </source>
</reference>
<feature type="domain" description="Bacteriophage Mu Gp45 N-terminal" evidence="1">
    <location>
        <begin position="22"/>
        <end position="87"/>
    </location>
</feature>
<proteinExistence type="predicted"/>
<dbReference type="EMBL" id="CP132976">
    <property type="protein sequence ID" value="WMD23106.1"/>
    <property type="molecule type" value="Genomic_DNA"/>
</dbReference>
<sequence>MNIRTIDERIRRFFRSIRQPFRMMIGRTSTGVGIKKVSGEALAGEAVRDAELIQQYGYHSVPPEGTMGVAVALGGATSHAVIVATQHATVGIDLKTGEVALVHQDGHFIHLKNGRIIEAECDEYVIRCKTWRVEASSGATMDTPVFNVTKQAQIDGLVTGKGGLSLSNEKGGGGSAVASIAGTMRVTEDVIAGGVSQIGHQHKDSLGGVTGNPIR</sequence>
<evidence type="ECO:0000313" key="2">
    <source>
        <dbReference type="EMBL" id="WMD23106.1"/>
    </source>
</evidence>
<keyword evidence="3" id="KW-1185">Reference proteome</keyword>
<dbReference type="PIRSF" id="PIRSF012337">
    <property type="entry name" value="gp45"/>
    <property type="match status" value="1"/>
</dbReference>
<gene>
    <name evidence="2" type="ORF">RAS12_12230</name>
</gene>
<evidence type="ECO:0000259" key="1">
    <source>
        <dbReference type="Pfam" id="PF06890"/>
    </source>
</evidence>
<evidence type="ECO:0000313" key="3">
    <source>
        <dbReference type="Proteomes" id="UP001234798"/>
    </source>
</evidence>
<dbReference type="Proteomes" id="UP001234798">
    <property type="component" value="Chromosome"/>
</dbReference>
<dbReference type="InterPro" id="IPR013046">
    <property type="entry name" value="GpV/Gp45"/>
</dbReference>
<name>A0ABY9M7U3_9BURK</name>
<organism evidence="2 3">
    <name type="scientific">Achromobacter seleniivolatilans</name>
    <dbReference type="NCBI Taxonomy" id="3047478"/>
    <lineage>
        <taxon>Bacteria</taxon>
        <taxon>Pseudomonadati</taxon>
        <taxon>Pseudomonadota</taxon>
        <taxon>Betaproteobacteria</taxon>
        <taxon>Burkholderiales</taxon>
        <taxon>Alcaligenaceae</taxon>
        <taxon>Achromobacter</taxon>
    </lineage>
</organism>